<name>A0A5C8ZKH9_9GAMM</name>
<evidence type="ECO:0000256" key="7">
    <source>
        <dbReference type="HAMAP-Rule" id="MF_02065"/>
    </source>
</evidence>
<evidence type="ECO:0000256" key="5">
    <source>
        <dbReference type="ARBA" id="ARBA00023239"/>
    </source>
</evidence>
<dbReference type="Gene3D" id="3.30.1490.480">
    <property type="entry name" value="Endolytic murein transglycosylase"/>
    <property type="match status" value="1"/>
</dbReference>
<accession>A0A5C8ZKH9</accession>
<keyword evidence="9" id="KW-1185">Reference proteome</keyword>
<keyword evidence="1 7" id="KW-1003">Cell membrane</keyword>
<evidence type="ECO:0000256" key="3">
    <source>
        <dbReference type="ARBA" id="ARBA00022989"/>
    </source>
</evidence>
<dbReference type="Pfam" id="PF02618">
    <property type="entry name" value="YceG"/>
    <property type="match status" value="1"/>
</dbReference>
<keyword evidence="5 7" id="KW-0456">Lyase</keyword>
<reference evidence="8 9" key="1">
    <citation type="submission" date="2019-08" db="EMBL/GenBank/DDBJ databases">
        <title>Parahaliea maris sp. nov., isolated from the surface seawater.</title>
        <authorList>
            <person name="Liu Y."/>
        </authorList>
    </citation>
    <scope>NUCLEOTIDE SEQUENCE [LARGE SCALE GENOMIC DNA]</scope>
    <source>
        <strain evidence="8 9">HSLHS9</strain>
    </source>
</reference>
<keyword evidence="6 7" id="KW-0961">Cell wall biogenesis/degradation</keyword>
<sequence>MKRLLWLLPLLLIGALLLAGLELQRRWEQPLNIAARGVVFEVEQGDSLRRIAVRLAEEGILSEPQLLIAYGRYTGVDSRLKHGEYRLQPGTTAEGLLQLLERGEVIQYQVTLPEGLTLAQALALLAADPVLDQRLAAVDDERIAALTADYPGPEGLFLPETYRFARGDSDWDILQRAFAAMEAVLAEEWAVRAADLPLASPYEALILASIVERETGVPAERGEIAGVFIRRLHKNMRLQTDPTIIYGLGDAFDGDLRRSHLRDEANPYNTYRHGGLPPTPIALPGRAAIHAALNPAPGETLFFVARGDGSHEFSVTLEAHERAVRKYQLRRRADYRSNPGKP</sequence>
<keyword evidence="4 7" id="KW-0472">Membrane</keyword>
<organism evidence="8 9">
    <name type="scientific">Parahaliea maris</name>
    <dbReference type="NCBI Taxonomy" id="2716870"/>
    <lineage>
        <taxon>Bacteria</taxon>
        <taxon>Pseudomonadati</taxon>
        <taxon>Pseudomonadota</taxon>
        <taxon>Gammaproteobacteria</taxon>
        <taxon>Cellvibrionales</taxon>
        <taxon>Halieaceae</taxon>
        <taxon>Parahaliea</taxon>
    </lineage>
</organism>
<dbReference type="GO" id="GO:0071555">
    <property type="term" value="P:cell wall organization"/>
    <property type="evidence" value="ECO:0007669"/>
    <property type="project" value="UniProtKB-KW"/>
</dbReference>
<dbReference type="GO" id="GO:0009252">
    <property type="term" value="P:peptidoglycan biosynthetic process"/>
    <property type="evidence" value="ECO:0007669"/>
    <property type="project" value="UniProtKB-UniRule"/>
</dbReference>
<dbReference type="GO" id="GO:0005886">
    <property type="term" value="C:plasma membrane"/>
    <property type="evidence" value="ECO:0007669"/>
    <property type="project" value="UniProtKB-UniRule"/>
</dbReference>
<evidence type="ECO:0000313" key="8">
    <source>
        <dbReference type="EMBL" id="TXS89056.1"/>
    </source>
</evidence>
<dbReference type="CDD" id="cd08010">
    <property type="entry name" value="MltG_like"/>
    <property type="match status" value="1"/>
</dbReference>
<dbReference type="Proteomes" id="UP000321039">
    <property type="component" value="Unassembled WGS sequence"/>
</dbReference>
<comment type="function">
    <text evidence="7">Functions as a peptidoglycan terminase that cleaves nascent peptidoglycan strands endolytically to terminate their elongation.</text>
</comment>
<evidence type="ECO:0000256" key="2">
    <source>
        <dbReference type="ARBA" id="ARBA00022692"/>
    </source>
</evidence>
<dbReference type="GO" id="GO:0008932">
    <property type="term" value="F:lytic endotransglycosylase activity"/>
    <property type="evidence" value="ECO:0007669"/>
    <property type="project" value="UniProtKB-UniRule"/>
</dbReference>
<proteinExistence type="inferred from homology"/>
<protein>
    <recommendedName>
        <fullName evidence="7">Endolytic murein transglycosylase</fullName>
        <ecNumber evidence="7">4.2.2.29</ecNumber>
    </recommendedName>
    <alternativeName>
        <fullName evidence="7">Peptidoglycan lytic transglycosylase</fullName>
    </alternativeName>
    <alternativeName>
        <fullName evidence="7">Peptidoglycan polymerization terminase</fullName>
    </alternativeName>
</protein>
<keyword evidence="2 7" id="KW-0812">Transmembrane</keyword>
<dbReference type="AlphaFoldDB" id="A0A5C8ZKH9"/>
<dbReference type="HAMAP" id="MF_02065">
    <property type="entry name" value="MltG"/>
    <property type="match status" value="1"/>
</dbReference>
<keyword evidence="7" id="KW-0997">Cell inner membrane</keyword>
<comment type="similarity">
    <text evidence="7">Belongs to the transglycosylase MltG family.</text>
</comment>
<comment type="catalytic activity">
    <reaction evidence="7">
        <text>a peptidoglycan chain = a peptidoglycan chain with N-acetyl-1,6-anhydromuramyl-[peptide] at the reducing end + a peptidoglycan chain with N-acetylglucosamine at the non-reducing end.</text>
        <dbReference type="EC" id="4.2.2.29"/>
    </reaction>
</comment>
<feature type="site" description="Important for catalytic activity" evidence="7">
    <location>
        <position position="214"/>
    </location>
</feature>
<evidence type="ECO:0000313" key="9">
    <source>
        <dbReference type="Proteomes" id="UP000321039"/>
    </source>
</evidence>
<gene>
    <name evidence="7 8" type="primary">mltG</name>
    <name evidence="8" type="ORF">FV139_20465</name>
</gene>
<dbReference type="PANTHER" id="PTHR30518">
    <property type="entry name" value="ENDOLYTIC MUREIN TRANSGLYCOSYLASE"/>
    <property type="match status" value="1"/>
</dbReference>
<comment type="caution">
    <text evidence="8">The sequence shown here is derived from an EMBL/GenBank/DDBJ whole genome shotgun (WGS) entry which is preliminary data.</text>
</comment>
<dbReference type="Gene3D" id="3.30.160.60">
    <property type="entry name" value="Classic Zinc Finger"/>
    <property type="match status" value="1"/>
</dbReference>
<dbReference type="RefSeq" id="WP_148070355.1">
    <property type="nucleotide sequence ID" value="NZ_VRZA01000012.1"/>
</dbReference>
<dbReference type="InterPro" id="IPR003770">
    <property type="entry name" value="MLTG-like"/>
</dbReference>
<evidence type="ECO:0000256" key="6">
    <source>
        <dbReference type="ARBA" id="ARBA00023316"/>
    </source>
</evidence>
<dbReference type="NCBIfam" id="TIGR00247">
    <property type="entry name" value="endolytic transglycosylase MltG"/>
    <property type="match status" value="1"/>
</dbReference>
<evidence type="ECO:0000256" key="4">
    <source>
        <dbReference type="ARBA" id="ARBA00023136"/>
    </source>
</evidence>
<dbReference type="EMBL" id="VRZA01000012">
    <property type="protein sequence ID" value="TXS89056.1"/>
    <property type="molecule type" value="Genomic_DNA"/>
</dbReference>
<dbReference type="EC" id="4.2.2.29" evidence="7"/>
<keyword evidence="3 7" id="KW-1133">Transmembrane helix</keyword>
<evidence type="ECO:0000256" key="1">
    <source>
        <dbReference type="ARBA" id="ARBA00022475"/>
    </source>
</evidence>
<dbReference type="PANTHER" id="PTHR30518:SF2">
    <property type="entry name" value="ENDOLYTIC MUREIN TRANSGLYCOSYLASE"/>
    <property type="match status" value="1"/>
</dbReference>